<dbReference type="RefSeq" id="WP_145897276.1">
    <property type="nucleotide sequence ID" value="NZ_VOBQ01000031.1"/>
</dbReference>
<feature type="transmembrane region" description="Helical" evidence="1">
    <location>
        <begin position="129"/>
        <end position="153"/>
    </location>
</feature>
<feature type="transmembrane region" description="Helical" evidence="1">
    <location>
        <begin position="6"/>
        <end position="24"/>
    </location>
</feature>
<proteinExistence type="predicted"/>
<gene>
    <name evidence="2" type="ORF">FN976_28040</name>
</gene>
<protein>
    <submittedName>
        <fullName evidence="2">Uncharacterized protein</fullName>
    </submittedName>
</protein>
<keyword evidence="1" id="KW-1133">Transmembrane helix</keyword>
<feature type="transmembrane region" description="Helical" evidence="1">
    <location>
        <begin position="31"/>
        <end position="53"/>
    </location>
</feature>
<accession>A0A562ZDL3</accession>
<keyword evidence="1" id="KW-0472">Membrane</keyword>
<evidence type="ECO:0000313" key="3">
    <source>
        <dbReference type="Proteomes" id="UP000318199"/>
    </source>
</evidence>
<keyword evidence="3" id="KW-1185">Reference proteome</keyword>
<keyword evidence="1" id="KW-0812">Transmembrane</keyword>
<dbReference type="Proteomes" id="UP000318199">
    <property type="component" value="Unassembled WGS sequence"/>
</dbReference>
<evidence type="ECO:0000256" key="1">
    <source>
        <dbReference type="SAM" id="Phobius"/>
    </source>
</evidence>
<dbReference type="EMBL" id="VOBQ01000031">
    <property type="protein sequence ID" value="TWO64463.1"/>
    <property type="molecule type" value="Genomic_DNA"/>
</dbReference>
<feature type="transmembrane region" description="Helical" evidence="1">
    <location>
        <begin position="68"/>
        <end position="88"/>
    </location>
</feature>
<organism evidence="2 3">
    <name type="scientific">Caenimonas sedimenti</name>
    <dbReference type="NCBI Taxonomy" id="2596921"/>
    <lineage>
        <taxon>Bacteria</taxon>
        <taxon>Pseudomonadati</taxon>
        <taxon>Pseudomonadota</taxon>
        <taxon>Betaproteobacteria</taxon>
        <taxon>Burkholderiales</taxon>
        <taxon>Comamonadaceae</taxon>
        <taxon>Caenimonas</taxon>
    </lineage>
</organism>
<dbReference type="AlphaFoldDB" id="A0A562ZDL3"/>
<comment type="caution">
    <text evidence="2">The sequence shown here is derived from an EMBL/GenBank/DDBJ whole genome shotgun (WGS) entry which is preliminary data.</text>
</comment>
<name>A0A562ZDL3_9BURK</name>
<evidence type="ECO:0000313" key="2">
    <source>
        <dbReference type="EMBL" id="TWO64463.1"/>
    </source>
</evidence>
<feature type="transmembrane region" description="Helical" evidence="1">
    <location>
        <begin position="159"/>
        <end position="184"/>
    </location>
</feature>
<sequence length="191" mass="20222">MVSLTLLLIVAIPVFLILLSKGGTRQQRIRWASASVAGVIAFVLLIGLAVNLLVRSEKPSASFNLSEWVLVAGIVGTIAIPPAVYWRFTLRFPAPKRARTRTASTPRPSGSATAPGGELPSIAGAVGSVVVRLLVGGIVFVVVFALALLSALLSGGAETFLTLVWIVIFAAPVWALVPLVRALYLHHQARR</sequence>
<reference evidence="2 3" key="1">
    <citation type="submission" date="2019-07" db="EMBL/GenBank/DDBJ databases">
        <title>Caenimonas sedimenti sp. nov., isolated from activated sludge.</title>
        <authorList>
            <person name="Xu J."/>
        </authorList>
    </citation>
    <scope>NUCLEOTIDE SEQUENCE [LARGE SCALE GENOMIC DNA]</scope>
    <source>
        <strain evidence="2 3">HX-9-20</strain>
    </source>
</reference>